<comment type="caution">
    <text evidence="8">The sequence shown here is derived from an EMBL/GenBank/DDBJ whole genome shotgun (WGS) entry which is preliminary data.</text>
</comment>
<reference evidence="8" key="1">
    <citation type="submission" date="2021-06" db="EMBL/GenBank/DDBJ databases">
        <authorList>
            <person name="Kallberg Y."/>
            <person name="Tangrot J."/>
            <person name="Rosling A."/>
        </authorList>
    </citation>
    <scope>NUCLEOTIDE SEQUENCE</scope>
    <source>
        <strain evidence="8">IA702</strain>
    </source>
</reference>
<evidence type="ECO:0000256" key="4">
    <source>
        <dbReference type="ARBA" id="ARBA00022989"/>
    </source>
</evidence>
<name>A0A9N8ZQH4_9GLOM</name>
<gene>
    <name evidence="8" type="ORF">POCULU_LOCUS2735</name>
</gene>
<dbReference type="EMBL" id="CAJVPJ010000269">
    <property type="protein sequence ID" value="CAG8504264.1"/>
    <property type="molecule type" value="Genomic_DNA"/>
</dbReference>
<evidence type="ECO:0000313" key="9">
    <source>
        <dbReference type="Proteomes" id="UP000789572"/>
    </source>
</evidence>
<dbReference type="Pfam" id="PF02656">
    <property type="entry name" value="DUF202"/>
    <property type="match status" value="1"/>
</dbReference>
<dbReference type="PANTHER" id="PTHR34187:SF2">
    <property type="entry name" value="DUF202 DOMAIN-CONTAINING PROTEIN"/>
    <property type="match status" value="1"/>
</dbReference>
<comment type="subcellular location">
    <subcellularLocation>
        <location evidence="1">Cell membrane</location>
        <topology evidence="1">Multi-pass membrane protein</topology>
    </subcellularLocation>
</comment>
<feature type="transmembrane region" description="Helical" evidence="6">
    <location>
        <begin position="87"/>
        <end position="107"/>
    </location>
</feature>
<dbReference type="PANTHER" id="PTHR34187">
    <property type="entry name" value="FGR18P"/>
    <property type="match status" value="1"/>
</dbReference>
<evidence type="ECO:0000256" key="5">
    <source>
        <dbReference type="ARBA" id="ARBA00023136"/>
    </source>
</evidence>
<keyword evidence="4 6" id="KW-1133">Transmembrane helix</keyword>
<organism evidence="8 9">
    <name type="scientific">Paraglomus occultum</name>
    <dbReference type="NCBI Taxonomy" id="144539"/>
    <lineage>
        <taxon>Eukaryota</taxon>
        <taxon>Fungi</taxon>
        <taxon>Fungi incertae sedis</taxon>
        <taxon>Mucoromycota</taxon>
        <taxon>Glomeromycotina</taxon>
        <taxon>Glomeromycetes</taxon>
        <taxon>Paraglomerales</taxon>
        <taxon>Paraglomeraceae</taxon>
        <taxon>Paraglomus</taxon>
    </lineage>
</organism>
<keyword evidence="3 6" id="KW-0812">Transmembrane</keyword>
<keyword evidence="9" id="KW-1185">Reference proteome</keyword>
<feature type="transmembrane region" description="Helical" evidence="6">
    <location>
        <begin position="161"/>
        <end position="181"/>
    </location>
</feature>
<dbReference type="OrthoDB" id="199599at2759"/>
<evidence type="ECO:0000313" key="8">
    <source>
        <dbReference type="EMBL" id="CAG8504264.1"/>
    </source>
</evidence>
<proteinExistence type="predicted"/>
<dbReference type="InterPro" id="IPR052053">
    <property type="entry name" value="IM_YidH-like"/>
</dbReference>
<dbReference type="AlphaFoldDB" id="A0A9N8ZQH4"/>
<dbReference type="InterPro" id="IPR003807">
    <property type="entry name" value="DUF202"/>
</dbReference>
<dbReference type="Proteomes" id="UP000789572">
    <property type="component" value="Unassembled WGS sequence"/>
</dbReference>
<evidence type="ECO:0000256" key="3">
    <source>
        <dbReference type="ARBA" id="ARBA00022692"/>
    </source>
</evidence>
<accession>A0A9N8ZQH4</accession>
<evidence type="ECO:0000256" key="6">
    <source>
        <dbReference type="SAM" id="Phobius"/>
    </source>
</evidence>
<keyword evidence="5 6" id="KW-0472">Membrane</keyword>
<feature type="transmembrane region" description="Helical" evidence="6">
    <location>
        <begin position="119"/>
        <end position="141"/>
    </location>
</feature>
<feature type="domain" description="DUF202" evidence="7">
    <location>
        <begin position="75"/>
        <end position="142"/>
    </location>
</feature>
<evidence type="ECO:0000259" key="7">
    <source>
        <dbReference type="Pfam" id="PF02656"/>
    </source>
</evidence>
<sequence length="202" mass="22051">MSSPSSSDSQRLIPKIENAADYGTFRSESKVESDFLESNISTADIEISAGAWTKRSSKINSPTTLVLLNKASTARDCLSIERTFLSWLRLSTALTLTGLAVFFRFALVPVTVSGDSLSIPLGLALIVLGIFTLFWALYQYFNFQYLIATSAPIVQNGKCNFSVALLVGLSIVTTLLISFPLEVSRRNRPHIGEGDGIQGFFI</sequence>
<protein>
    <submittedName>
        <fullName evidence="8">7534_t:CDS:1</fullName>
    </submittedName>
</protein>
<dbReference type="GO" id="GO:0005886">
    <property type="term" value="C:plasma membrane"/>
    <property type="evidence" value="ECO:0007669"/>
    <property type="project" value="UniProtKB-SubCell"/>
</dbReference>
<evidence type="ECO:0000256" key="2">
    <source>
        <dbReference type="ARBA" id="ARBA00022475"/>
    </source>
</evidence>
<evidence type="ECO:0000256" key="1">
    <source>
        <dbReference type="ARBA" id="ARBA00004651"/>
    </source>
</evidence>
<keyword evidence="2" id="KW-1003">Cell membrane</keyword>